<comment type="caution">
    <text evidence="2">The sequence shown here is derived from an EMBL/GenBank/DDBJ whole genome shotgun (WGS) entry which is preliminary data.</text>
</comment>
<sequence length="280" mass="32716">MSMPIFSAPLGLRSEYVINHLSSTFSEEEDVIVLRSPDDPNYYYGNSLALKIPLDSRTPAQWQTRFRELFRSLPDVQHCTLVWVREEPTPENVRDFQRLNFEYDENHILKVHRENFRVPERLNTEPEYRALQTDRDWQQWTALNIAENLDDHREEELRPYLQARIHNYQQLEDKGLGETLGAFQDGRLIGYAGLYHLDGLARFQIVHVIPSAQNRGIARTILTQLTQRLPASVQELVIVADEHYHASALYQSLGFHIAERECSLCWWPGKPHRPDQNSPT</sequence>
<dbReference type="STRING" id="314283.MED297_12095"/>
<feature type="domain" description="N-acetyltransferase" evidence="1">
    <location>
        <begin position="126"/>
        <end position="273"/>
    </location>
</feature>
<keyword evidence="3" id="KW-1185">Reference proteome</keyword>
<keyword evidence="2" id="KW-0808">Transferase</keyword>
<dbReference type="Pfam" id="PF00583">
    <property type="entry name" value="Acetyltransf_1"/>
    <property type="match status" value="1"/>
</dbReference>
<name>A4BBE4_9GAMM</name>
<dbReference type="SUPFAM" id="SSF55729">
    <property type="entry name" value="Acyl-CoA N-acyltransferases (Nat)"/>
    <property type="match status" value="1"/>
</dbReference>
<evidence type="ECO:0000313" key="3">
    <source>
        <dbReference type="Proteomes" id="UP000005953"/>
    </source>
</evidence>
<accession>A4BBE4</accession>
<dbReference type="Gene3D" id="3.40.630.30">
    <property type="match status" value="1"/>
</dbReference>
<dbReference type="AlphaFoldDB" id="A4BBE4"/>
<dbReference type="EMBL" id="AAOE01000003">
    <property type="protein sequence ID" value="EAR10757.1"/>
    <property type="molecule type" value="Genomic_DNA"/>
</dbReference>
<dbReference type="HOGENOM" id="CLU_086660_0_0_6"/>
<dbReference type="InterPro" id="IPR016181">
    <property type="entry name" value="Acyl_CoA_acyltransferase"/>
</dbReference>
<dbReference type="CDD" id="cd04301">
    <property type="entry name" value="NAT_SF"/>
    <property type="match status" value="1"/>
</dbReference>
<dbReference type="OrthoDB" id="9796919at2"/>
<dbReference type="InterPro" id="IPR000182">
    <property type="entry name" value="GNAT_dom"/>
</dbReference>
<proteinExistence type="predicted"/>
<dbReference type="Proteomes" id="UP000005953">
    <property type="component" value="Unassembled WGS sequence"/>
</dbReference>
<evidence type="ECO:0000259" key="1">
    <source>
        <dbReference type="PROSITE" id="PS51186"/>
    </source>
</evidence>
<reference evidence="2 3" key="1">
    <citation type="submission" date="2006-02" db="EMBL/GenBank/DDBJ databases">
        <authorList>
            <person name="Pinhassi J."/>
            <person name="Pedros-Alio C."/>
            <person name="Ferriera S."/>
            <person name="Johnson J."/>
            <person name="Kravitz S."/>
            <person name="Halpern A."/>
            <person name="Remington K."/>
            <person name="Beeson K."/>
            <person name="Tran B."/>
            <person name="Rogers Y.-H."/>
            <person name="Friedman R."/>
            <person name="Venter J.C."/>
        </authorList>
    </citation>
    <scope>NUCLEOTIDE SEQUENCE [LARGE SCALE GENOMIC DNA]</scope>
    <source>
        <strain evidence="2 3">MED297</strain>
    </source>
</reference>
<organism evidence="2 3">
    <name type="scientific">Reinekea blandensis MED297</name>
    <dbReference type="NCBI Taxonomy" id="314283"/>
    <lineage>
        <taxon>Bacteria</taxon>
        <taxon>Pseudomonadati</taxon>
        <taxon>Pseudomonadota</taxon>
        <taxon>Gammaproteobacteria</taxon>
        <taxon>Oceanospirillales</taxon>
        <taxon>Saccharospirillaceae</taxon>
        <taxon>Reinekea</taxon>
    </lineage>
</organism>
<gene>
    <name evidence="2" type="ORF">MED297_12095</name>
</gene>
<protein>
    <submittedName>
        <fullName evidence="2">Acetyltransferase (GNAT) family protein</fullName>
    </submittedName>
</protein>
<dbReference type="GO" id="GO:0016747">
    <property type="term" value="F:acyltransferase activity, transferring groups other than amino-acyl groups"/>
    <property type="evidence" value="ECO:0007669"/>
    <property type="project" value="InterPro"/>
</dbReference>
<dbReference type="PROSITE" id="PS51186">
    <property type="entry name" value="GNAT"/>
    <property type="match status" value="1"/>
</dbReference>
<evidence type="ECO:0000313" key="2">
    <source>
        <dbReference type="EMBL" id="EAR10757.1"/>
    </source>
</evidence>
<dbReference type="RefSeq" id="WP_008042101.1">
    <property type="nucleotide sequence ID" value="NZ_CH724149.1"/>
</dbReference>